<comment type="caution">
    <text evidence="1">The sequence shown here is derived from an EMBL/GenBank/DDBJ whole genome shotgun (WGS) entry which is preliminary data.</text>
</comment>
<protein>
    <recommendedName>
        <fullName evidence="2">Histidinol dehydrogenase</fullName>
    </recommendedName>
</protein>
<dbReference type="Gene3D" id="1.20.5.1300">
    <property type="match status" value="1"/>
</dbReference>
<sequence length="39" mass="4118">MVAVDEADLKQLGQAASVIAKAEGLDAHARAVEKRLRAD</sequence>
<gene>
    <name evidence="1" type="ORF">S01H4_29626</name>
</gene>
<dbReference type="EMBL" id="BART01015222">
    <property type="protein sequence ID" value="GAG81726.1"/>
    <property type="molecule type" value="Genomic_DNA"/>
</dbReference>
<evidence type="ECO:0000313" key="1">
    <source>
        <dbReference type="EMBL" id="GAG81726.1"/>
    </source>
</evidence>
<proteinExistence type="predicted"/>
<evidence type="ECO:0008006" key="2">
    <source>
        <dbReference type="Google" id="ProtNLM"/>
    </source>
</evidence>
<reference evidence="1" key="1">
    <citation type="journal article" date="2014" name="Front. Microbiol.">
        <title>High frequency of phylogenetically diverse reductive dehalogenase-homologous genes in deep subseafloor sedimentary metagenomes.</title>
        <authorList>
            <person name="Kawai M."/>
            <person name="Futagami T."/>
            <person name="Toyoda A."/>
            <person name="Takaki Y."/>
            <person name="Nishi S."/>
            <person name="Hori S."/>
            <person name="Arai W."/>
            <person name="Tsubouchi T."/>
            <person name="Morono Y."/>
            <person name="Uchiyama I."/>
            <person name="Ito T."/>
            <person name="Fujiyama A."/>
            <person name="Inagaki F."/>
            <person name="Takami H."/>
        </authorList>
    </citation>
    <scope>NUCLEOTIDE SEQUENCE</scope>
    <source>
        <strain evidence="1">Expedition CK06-06</strain>
    </source>
</reference>
<accession>X1CBQ4</accession>
<dbReference type="AlphaFoldDB" id="X1CBQ4"/>
<organism evidence="1">
    <name type="scientific">marine sediment metagenome</name>
    <dbReference type="NCBI Taxonomy" id="412755"/>
    <lineage>
        <taxon>unclassified sequences</taxon>
        <taxon>metagenomes</taxon>
        <taxon>ecological metagenomes</taxon>
    </lineage>
</organism>
<name>X1CBQ4_9ZZZZ</name>